<dbReference type="AlphaFoldDB" id="X1ML51"/>
<dbReference type="EMBL" id="BARV01006639">
    <property type="protein sequence ID" value="GAI15435.1"/>
    <property type="molecule type" value="Genomic_DNA"/>
</dbReference>
<reference evidence="1" key="1">
    <citation type="journal article" date="2014" name="Front. Microbiol.">
        <title>High frequency of phylogenetically diverse reductive dehalogenase-homologous genes in deep subseafloor sedimentary metagenomes.</title>
        <authorList>
            <person name="Kawai M."/>
            <person name="Futagami T."/>
            <person name="Toyoda A."/>
            <person name="Takaki Y."/>
            <person name="Nishi S."/>
            <person name="Hori S."/>
            <person name="Arai W."/>
            <person name="Tsubouchi T."/>
            <person name="Morono Y."/>
            <person name="Uchiyama I."/>
            <person name="Ito T."/>
            <person name="Fujiyama A."/>
            <person name="Inagaki F."/>
            <person name="Takami H."/>
        </authorList>
    </citation>
    <scope>NUCLEOTIDE SEQUENCE</scope>
    <source>
        <strain evidence="1">Expedition CK06-06</strain>
    </source>
</reference>
<gene>
    <name evidence="1" type="ORF">S06H3_13587</name>
</gene>
<protein>
    <submittedName>
        <fullName evidence="1">Uncharacterized protein</fullName>
    </submittedName>
</protein>
<sequence length="61" mass="6878">MRYCDMGRNPLNTGKNLALCFGPKGTTCAVNGRRIRDDIRDRAGIDSPNRNYCAIERIYIA</sequence>
<accession>X1ML51</accession>
<proteinExistence type="predicted"/>
<evidence type="ECO:0000313" key="1">
    <source>
        <dbReference type="EMBL" id="GAI15435.1"/>
    </source>
</evidence>
<organism evidence="1">
    <name type="scientific">marine sediment metagenome</name>
    <dbReference type="NCBI Taxonomy" id="412755"/>
    <lineage>
        <taxon>unclassified sequences</taxon>
        <taxon>metagenomes</taxon>
        <taxon>ecological metagenomes</taxon>
    </lineage>
</organism>
<name>X1ML51_9ZZZZ</name>
<comment type="caution">
    <text evidence="1">The sequence shown here is derived from an EMBL/GenBank/DDBJ whole genome shotgun (WGS) entry which is preliminary data.</text>
</comment>